<evidence type="ECO:0000313" key="4">
    <source>
        <dbReference type="EMBL" id="MQU32433.1"/>
    </source>
</evidence>
<evidence type="ECO:0000313" key="5">
    <source>
        <dbReference type="Proteomes" id="UP000447574"/>
    </source>
</evidence>
<dbReference type="EMBL" id="WIWF01000074">
    <property type="protein sequence ID" value="MQT76134.1"/>
    <property type="molecule type" value="Genomic_DNA"/>
</dbReference>
<gene>
    <name evidence="3" type="ORF">GHO27_09760</name>
    <name evidence="4" type="ORF">GHO30_13700</name>
    <name evidence="2" type="ORF">GHO37_17730</name>
</gene>
<dbReference type="Proteomes" id="UP000447574">
    <property type="component" value="Unassembled WGS sequence"/>
</dbReference>
<dbReference type="AlphaFoldDB" id="A0A6L5HU47"/>
<keyword evidence="1" id="KW-1133">Transmembrane helix</keyword>
<protein>
    <submittedName>
        <fullName evidence="3">Uncharacterized protein</fullName>
    </submittedName>
</protein>
<comment type="caution">
    <text evidence="3">The sequence shown here is derived from an EMBL/GenBank/DDBJ whole genome shotgun (WGS) entry which is preliminary data.</text>
</comment>
<dbReference type="EMBL" id="WIVX01000061">
    <property type="protein sequence ID" value="MQU32433.1"/>
    <property type="molecule type" value="Genomic_DNA"/>
</dbReference>
<evidence type="ECO:0000313" key="6">
    <source>
        <dbReference type="Proteomes" id="UP000470186"/>
    </source>
</evidence>
<feature type="transmembrane region" description="Helical" evidence="1">
    <location>
        <begin position="28"/>
        <end position="45"/>
    </location>
</feature>
<keyword evidence="1" id="KW-0812">Transmembrane</keyword>
<name>A0A6L5HU47_9PSED</name>
<dbReference type="Proteomes" id="UP000478064">
    <property type="component" value="Unassembled WGS sequence"/>
</dbReference>
<dbReference type="EMBL" id="WIVU01000015">
    <property type="protein sequence ID" value="MQU05975.1"/>
    <property type="molecule type" value="Genomic_DNA"/>
</dbReference>
<accession>A0A6L5HU47</accession>
<evidence type="ECO:0000313" key="7">
    <source>
        <dbReference type="Proteomes" id="UP000478064"/>
    </source>
</evidence>
<evidence type="ECO:0000313" key="3">
    <source>
        <dbReference type="EMBL" id="MQU05975.1"/>
    </source>
</evidence>
<keyword evidence="1" id="KW-0472">Membrane</keyword>
<keyword evidence="6" id="KW-1185">Reference proteome</keyword>
<dbReference type="RefSeq" id="WP_153351440.1">
    <property type="nucleotide sequence ID" value="NZ_JBQDSB010000078.1"/>
</dbReference>
<evidence type="ECO:0000256" key="1">
    <source>
        <dbReference type="SAM" id="Phobius"/>
    </source>
</evidence>
<evidence type="ECO:0000313" key="2">
    <source>
        <dbReference type="EMBL" id="MQT76134.1"/>
    </source>
</evidence>
<dbReference type="Proteomes" id="UP000470186">
    <property type="component" value="Unassembled WGS sequence"/>
</dbReference>
<proteinExistence type="predicted"/>
<sequence length="46" mass="4731">MKTPRSPLVAGIVSSALAQSAGKRLLTSLCVLAVLWLGIAWAVAIP</sequence>
<reference evidence="5 6" key="1">
    <citation type="submission" date="2019-10" db="EMBL/GenBank/DDBJ databases">
        <title>Evaluation of single-gene subtyping targets for Pseudomonas.</title>
        <authorList>
            <person name="Reichler S.J."/>
            <person name="Orsi R.H."/>
            <person name="Wiedmann M."/>
            <person name="Martin N.H."/>
            <person name="Murphy S.I."/>
        </authorList>
    </citation>
    <scope>NUCLEOTIDE SEQUENCE [LARGE SCALE GENOMIC DNA]</scope>
    <source>
        <strain evidence="3 7">FSL R10-1637</strain>
        <strain evidence="4 6">FSL R10-2107</strain>
        <strain evidence="2 5">FSL R10-2932</strain>
    </source>
</reference>
<organism evidence="3 7">
    <name type="scientific">Pseudomonas helleri</name>
    <dbReference type="NCBI Taxonomy" id="1608996"/>
    <lineage>
        <taxon>Bacteria</taxon>
        <taxon>Pseudomonadati</taxon>
        <taxon>Pseudomonadota</taxon>
        <taxon>Gammaproteobacteria</taxon>
        <taxon>Pseudomonadales</taxon>
        <taxon>Pseudomonadaceae</taxon>
        <taxon>Pseudomonas</taxon>
    </lineage>
</organism>